<reference evidence="12" key="1">
    <citation type="journal article" date="2015" name="PeerJ">
        <title>Phylogenetic analysis of higher-level relationships within Hydroidolina (Cnidaria: Hydrozoa) using mitochondrial genome data and insight into their mitochondrial transcription.</title>
        <authorList>
            <person name="Kayal E."/>
            <person name="Bentlage B."/>
            <person name="Cartwright P."/>
            <person name="Yanagihara A.A."/>
            <person name="Lindsay D.J."/>
            <person name="Hopcroft R.R."/>
            <person name="Collins A.G."/>
        </authorList>
    </citation>
    <scope>NUCLEOTIDE SEQUENCE</scope>
</reference>
<feature type="transmembrane region" description="Helical" evidence="10">
    <location>
        <begin position="244"/>
        <end position="267"/>
    </location>
</feature>
<comment type="catalytic activity">
    <reaction evidence="9 10">
        <text>a ubiquinone + NADH + 5 H(+)(in) = a ubiquinol + NAD(+) + 4 H(+)(out)</text>
        <dbReference type="Rhea" id="RHEA:29091"/>
        <dbReference type="Rhea" id="RHEA-COMP:9565"/>
        <dbReference type="Rhea" id="RHEA-COMP:9566"/>
        <dbReference type="ChEBI" id="CHEBI:15378"/>
        <dbReference type="ChEBI" id="CHEBI:16389"/>
        <dbReference type="ChEBI" id="CHEBI:17976"/>
        <dbReference type="ChEBI" id="CHEBI:57540"/>
        <dbReference type="ChEBI" id="CHEBI:57945"/>
        <dbReference type="EC" id="7.1.1.2"/>
    </reaction>
</comment>
<evidence type="ECO:0000256" key="7">
    <source>
        <dbReference type="ARBA" id="ARBA00022989"/>
    </source>
</evidence>
<organism evidence="12">
    <name type="scientific">Liriope tetraphylla</name>
    <dbReference type="NCBI Taxonomy" id="37524"/>
    <lineage>
        <taxon>Eukaryota</taxon>
        <taxon>Metazoa</taxon>
        <taxon>Cnidaria</taxon>
        <taxon>Hydrozoa</taxon>
        <taxon>Trachylinae</taxon>
        <taxon>Limnomedusae</taxon>
        <taxon>Geryoniidae</taxon>
        <taxon>Liriope</taxon>
    </lineage>
</organism>
<dbReference type="GO" id="GO:0003954">
    <property type="term" value="F:NADH dehydrogenase activity"/>
    <property type="evidence" value="ECO:0007669"/>
    <property type="project" value="TreeGrafter"/>
</dbReference>
<feature type="transmembrane region" description="Helical" evidence="10">
    <location>
        <begin position="135"/>
        <end position="156"/>
    </location>
</feature>
<evidence type="ECO:0000256" key="10">
    <source>
        <dbReference type="RuleBase" id="RU003297"/>
    </source>
</evidence>
<feature type="transmembrane region" description="Helical" evidence="10">
    <location>
        <begin position="33"/>
        <end position="54"/>
    </location>
</feature>
<feature type="transmembrane region" description="Helical" evidence="10">
    <location>
        <begin position="326"/>
        <end position="352"/>
    </location>
</feature>
<feature type="transmembrane region" description="Helical" evidence="10">
    <location>
        <begin position="74"/>
        <end position="102"/>
    </location>
</feature>
<dbReference type="GO" id="GO:0008137">
    <property type="term" value="F:NADH dehydrogenase (ubiquinone) activity"/>
    <property type="evidence" value="ECO:0007669"/>
    <property type="project" value="UniProtKB-UniRule"/>
</dbReference>
<comment type="similarity">
    <text evidence="3 10">Belongs to the complex I subunit 4 family.</text>
</comment>
<name>A0A0S2IAW7_9CNID</name>
<evidence type="ECO:0000256" key="6">
    <source>
        <dbReference type="ARBA" id="ARBA00022692"/>
    </source>
</evidence>
<keyword evidence="8 10" id="KW-0472">Membrane</keyword>
<keyword evidence="6 10" id="KW-0812">Transmembrane</keyword>
<feature type="transmembrane region" description="Helical" evidence="10">
    <location>
        <begin position="273"/>
        <end position="291"/>
    </location>
</feature>
<evidence type="ECO:0000259" key="11">
    <source>
        <dbReference type="Pfam" id="PF00361"/>
    </source>
</evidence>
<feature type="transmembrane region" description="Helical" evidence="10">
    <location>
        <begin position="207"/>
        <end position="232"/>
    </location>
</feature>
<feature type="transmembrane region" description="Helical" evidence="10">
    <location>
        <begin position="455"/>
        <end position="476"/>
    </location>
</feature>
<evidence type="ECO:0000256" key="5">
    <source>
        <dbReference type="ARBA" id="ARBA00021006"/>
    </source>
</evidence>
<dbReference type="GO" id="GO:0015990">
    <property type="term" value="P:electron transport coupled proton transport"/>
    <property type="evidence" value="ECO:0007669"/>
    <property type="project" value="TreeGrafter"/>
</dbReference>
<evidence type="ECO:0000256" key="1">
    <source>
        <dbReference type="ARBA" id="ARBA00003257"/>
    </source>
</evidence>
<feature type="transmembrane region" description="Helical" evidence="10">
    <location>
        <begin position="109"/>
        <end position="129"/>
    </location>
</feature>
<dbReference type="AlphaFoldDB" id="A0A0S2IAW7"/>
<feature type="domain" description="NADH:quinone oxidoreductase/Mrp antiporter transmembrane" evidence="11">
    <location>
        <begin position="133"/>
        <end position="415"/>
    </location>
</feature>
<accession>A0A0S2IAW7</accession>
<dbReference type="PANTHER" id="PTHR43507">
    <property type="entry name" value="NADH-UBIQUINONE OXIDOREDUCTASE CHAIN 4"/>
    <property type="match status" value="1"/>
</dbReference>
<evidence type="ECO:0000256" key="2">
    <source>
        <dbReference type="ARBA" id="ARBA00004141"/>
    </source>
</evidence>
<comment type="function">
    <text evidence="1">Core subunit of the mitochondrial membrane respiratory chain NADH dehydrogenase (Complex I) that is believed to belong to the minimal assembly required for catalysis. Complex I functions in the transfer of electrons from NADH to the respiratory chain. The immediate electron acceptor for the enzyme is believed to be ubiquinone.</text>
</comment>
<dbReference type="Pfam" id="PF00361">
    <property type="entry name" value="Proton_antipo_M"/>
    <property type="match status" value="1"/>
</dbReference>
<sequence length="486" mass="55046">MYVSYLFLIPILGALNVMMISKENLKLCRKVGLFWSMLVLIFFIILLNGFYLSSALHMYSESSWLSQYLVKINWGPLIFSIDGISIYFIGLTILLIPTCILISWSSIKFMVKEFIIGLFFIEILLMGVFSTLDILLFYIMFEGILIPMFIIIGIWGSREEKVRAAFYFFFYTLVGSLFMLLCIFKIYELTGTTNYQTLLALEIPYHLQTWLFLGFFMSLSVKIPMVPFHIWLPQAHVEAPVAGSVLLAGILLKLGGYGFIRFSFPLFPIASEYFSPIIIILSVIAVIYGSFTTCRQTDMKRLIAYSSVAHMGLVTLSIFTHSVEGLVASLFLMIAHGFTSSGLFMGVTVLYDRHHTRAIRYYKGITASMPVFATIVLILTLANISFPSTCNFIGEFFSLLSAFQYAKLSGILACSGVILSAAYALLMYNRIFFGSLSPSIINNREMNRREFNSNIPLLFFIIFLGLYPNWIIYSMLMGTYFTAGAT</sequence>
<dbReference type="PRINTS" id="PR01437">
    <property type="entry name" value="NUOXDRDTASE4"/>
</dbReference>
<gene>
    <name evidence="12" type="primary">nad4</name>
</gene>
<dbReference type="InterPro" id="IPR001750">
    <property type="entry name" value="ND/Mrp_TM"/>
</dbReference>
<keyword evidence="10 12" id="KW-0496">Mitochondrion</keyword>
<feature type="transmembrane region" description="Helical" evidence="10">
    <location>
        <begin position="364"/>
        <end position="386"/>
    </location>
</feature>
<proteinExistence type="inferred from homology"/>
<dbReference type="InterPro" id="IPR003918">
    <property type="entry name" value="NADH_UbQ_OxRdtase"/>
</dbReference>
<feature type="transmembrane region" description="Helical" evidence="10">
    <location>
        <begin position="406"/>
        <end position="426"/>
    </location>
</feature>
<evidence type="ECO:0000256" key="4">
    <source>
        <dbReference type="ARBA" id="ARBA00012944"/>
    </source>
</evidence>
<feature type="transmembrane region" description="Helical" evidence="10">
    <location>
        <begin position="303"/>
        <end position="320"/>
    </location>
</feature>
<comment type="subcellular location">
    <subcellularLocation>
        <location evidence="2">Membrane</location>
        <topology evidence="2">Multi-pass membrane protein</topology>
    </subcellularLocation>
    <subcellularLocation>
        <location evidence="10">Mitochondrion membrane</location>
        <topology evidence="10">Multi-pass membrane protein</topology>
    </subcellularLocation>
</comment>
<keyword evidence="7 10" id="KW-1133">Transmembrane helix</keyword>
<dbReference type="GO" id="GO:0031966">
    <property type="term" value="C:mitochondrial membrane"/>
    <property type="evidence" value="ECO:0007669"/>
    <property type="project" value="UniProtKB-SubCell"/>
</dbReference>
<dbReference type="GO" id="GO:0048039">
    <property type="term" value="F:ubiquinone binding"/>
    <property type="evidence" value="ECO:0007669"/>
    <property type="project" value="TreeGrafter"/>
</dbReference>
<feature type="transmembrane region" description="Helical" evidence="10">
    <location>
        <begin position="168"/>
        <end position="187"/>
    </location>
</feature>
<dbReference type="NCBIfam" id="TIGR01972">
    <property type="entry name" value="NDH_I_M"/>
    <property type="match status" value="1"/>
</dbReference>
<dbReference type="EC" id="7.1.1.2" evidence="4 10"/>
<keyword evidence="10" id="KW-0520">NAD</keyword>
<dbReference type="PANTHER" id="PTHR43507:SF1">
    <property type="entry name" value="NADH-UBIQUINONE OXIDOREDUCTASE CHAIN 4"/>
    <property type="match status" value="1"/>
</dbReference>
<evidence type="ECO:0000256" key="8">
    <source>
        <dbReference type="ARBA" id="ARBA00023136"/>
    </source>
</evidence>
<feature type="transmembrane region" description="Helical" evidence="10">
    <location>
        <begin position="6"/>
        <end position="21"/>
    </location>
</feature>
<comment type="function">
    <text evidence="10">Core subunit of the mitochondrial membrane respiratory chain NADH dehydrogenase (Complex I) which catalyzes electron transfer from NADH through the respiratory chain, using ubiquinone as an electron acceptor. Essential for the catalytic activity and assembly of complex I.</text>
</comment>
<evidence type="ECO:0000256" key="9">
    <source>
        <dbReference type="ARBA" id="ARBA00049551"/>
    </source>
</evidence>
<protein>
    <recommendedName>
        <fullName evidence="5 10">NADH-ubiquinone oxidoreductase chain 4</fullName>
        <ecNumber evidence="4 10">7.1.1.2</ecNumber>
    </recommendedName>
</protein>
<dbReference type="InterPro" id="IPR010227">
    <property type="entry name" value="NADH_Q_OxRdtase_chainM/4"/>
</dbReference>
<keyword evidence="10" id="KW-0679">Respiratory chain</keyword>
<keyword evidence="10" id="KW-0249">Electron transport</keyword>
<dbReference type="EMBL" id="KT809327">
    <property type="protein sequence ID" value="ALO20702.1"/>
    <property type="molecule type" value="Genomic_DNA"/>
</dbReference>
<geneLocation type="mitochondrion" evidence="12"/>
<keyword evidence="10" id="KW-0830">Ubiquinone</keyword>
<dbReference type="GO" id="GO:0042773">
    <property type="term" value="P:ATP synthesis coupled electron transport"/>
    <property type="evidence" value="ECO:0007669"/>
    <property type="project" value="InterPro"/>
</dbReference>
<evidence type="ECO:0000313" key="12">
    <source>
        <dbReference type="EMBL" id="ALO20702.1"/>
    </source>
</evidence>
<keyword evidence="10" id="KW-0813">Transport</keyword>
<evidence type="ECO:0000256" key="3">
    <source>
        <dbReference type="ARBA" id="ARBA00009025"/>
    </source>
</evidence>